<evidence type="ECO:0000256" key="3">
    <source>
        <dbReference type="ARBA" id="ARBA00022519"/>
    </source>
</evidence>
<dbReference type="CDD" id="cd07984">
    <property type="entry name" value="LPLAT_LABLAT-like"/>
    <property type="match status" value="1"/>
</dbReference>
<keyword evidence="3" id="KW-0997">Cell inner membrane</keyword>
<evidence type="ECO:0000256" key="5">
    <source>
        <dbReference type="ARBA" id="ARBA00023136"/>
    </source>
</evidence>
<name>A0A2S7KNK7_9FLAO</name>
<protein>
    <submittedName>
        <fullName evidence="7">Lipid A biosynthesis acyltransferase</fullName>
    </submittedName>
</protein>
<gene>
    <name evidence="7" type="ORF">BST85_04340</name>
</gene>
<dbReference type="OrthoDB" id="9801955at2"/>
<dbReference type="EMBL" id="MQUB01000001">
    <property type="protein sequence ID" value="PQB04216.1"/>
    <property type="molecule type" value="Genomic_DNA"/>
</dbReference>
<dbReference type="Pfam" id="PF03279">
    <property type="entry name" value="Lip_A_acyltrans"/>
    <property type="match status" value="1"/>
</dbReference>
<keyword evidence="2" id="KW-1003">Cell membrane</keyword>
<dbReference type="PANTHER" id="PTHR30606:SF10">
    <property type="entry name" value="PHOSPHATIDYLINOSITOL MANNOSIDE ACYLTRANSFERASE"/>
    <property type="match status" value="1"/>
</dbReference>
<evidence type="ECO:0000313" key="8">
    <source>
        <dbReference type="Proteomes" id="UP000239800"/>
    </source>
</evidence>
<dbReference type="Proteomes" id="UP000239800">
    <property type="component" value="Unassembled WGS sequence"/>
</dbReference>
<dbReference type="GO" id="GO:0009247">
    <property type="term" value="P:glycolipid biosynthetic process"/>
    <property type="evidence" value="ECO:0007669"/>
    <property type="project" value="UniProtKB-ARBA"/>
</dbReference>
<dbReference type="PANTHER" id="PTHR30606">
    <property type="entry name" value="LIPID A BIOSYNTHESIS LAUROYL ACYLTRANSFERASE"/>
    <property type="match status" value="1"/>
</dbReference>
<dbReference type="InterPro" id="IPR004960">
    <property type="entry name" value="LipA_acyltrans"/>
</dbReference>
<keyword evidence="4 7" id="KW-0808">Transferase</keyword>
<evidence type="ECO:0000256" key="2">
    <source>
        <dbReference type="ARBA" id="ARBA00022475"/>
    </source>
</evidence>
<sequence length="291" mass="34571">MQRLIYIVLYPLMWVTSKLPFWLLYLKSDFLFFLAYRVFGYRKKVVMGNLDLVFPDKSREQKKIIARRFYTHLCDLIFETIKNLTISEEESTKRFQFENIDLIHQYAEQNKSVMLMCAHYASWEWSGILQKQISQQGYAVYKPLDNPYFDRLVRKIRGRFGAEIVSNKNIVPRLFRDKKDGKVNMTLILSDQTPKLGAFKHRDHFMGIDVPVFTGTEELAKKLGHACVYLQIEKVKRGYYSARFIPLSDDPASLPDYEITRLFLDNIEKQVAEDPAYYLWSHKRWKHRLTP</sequence>
<dbReference type="RefSeq" id="WP_104812143.1">
    <property type="nucleotide sequence ID" value="NZ_MQUB01000001.1"/>
</dbReference>
<comment type="caution">
    <text evidence="7">The sequence shown here is derived from an EMBL/GenBank/DDBJ whole genome shotgun (WGS) entry which is preliminary data.</text>
</comment>
<evidence type="ECO:0000256" key="1">
    <source>
        <dbReference type="ARBA" id="ARBA00004533"/>
    </source>
</evidence>
<dbReference type="AlphaFoldDB" id="A0A2S7KNK7"/>
<organism evidence="7 8">
    <name type="scientific">Aureitalea marina</name>
    <dbReference type="NCBI Taxonomy" id="930804"/>
    <lineage>
        <taxon>Bacteria</taxon>
        <taxon>Pseudomonadati</taxon>
        <taxon>Bacteroidota</taxon>
        <taxon>Flavobacteriia</taxon>
        <taxon>Flavobacteriales</taxon>
        <taxon>Flavobacteriaceae</taxon>
        <taxon>Aureitalea</taxon>
    </lineage>
</organism>
<dbReference type="GO" id="GO:0005886">
    <property type="term" value="C:plasma membrane"/>
    <property type="evidence" value="ECO:0007669"/>
    <property type="project" value="UniProtKB-SubCell"/>
</dbReference>
<dbReference type="PIRSF" id="PIRSF026649">
    <property type="entry name" value="MsbB"/>
    <property type="match status" value="1"/>
</dbReference>
<accession>A0A2S7KNK7</accession>
<proteinExistence type="predicted"/>
<keyword evidence="8" id="KW-1185">Reference proteome</keyword>
<keyword evidence="6 7" id="KW-0012">Acyltransferase</keyword>
<reference evidence="7 8" key="1">
    <citation type="submission" date="2016-11" db="EMBL/GenBank/DDBJ databases">
        <title>Trade-off between light-utilization and light-protection in marine flavobacteria.</title>
        <authorList>
            <person name="Kumagai Y."/>
        </authorList>
    </citation>
    <scope>NUCLEOTIDE SEQUENCE [LARGE SCALE GENOMIC DNA]</scope>
    <source>
        <strain evidence="7 8">NBRC 107741</strain>
    </source>
</reference>
<comment type="subcellular location">
    <subcellularLocation>
        <location evidence="1">Cell inner membrane</location>
    </subcellularLocation>
</comment>
<dbReference type="GO" id="GO:0016746">
    <property type="term" value="F:acyltransferase activity"/>
    <property type="evidence" value="ECO:0007669"/>
    <property type="project" value="UniProtKB-KW"/>
</dbReference>
<keyword evidence="5" id="KW-0472">Membrane</keyword>
<evidence type="ECO:0000256" key="4">
    <source>
        <dbReference type="ARBA" id="ARBA00022679"/>
    </source>
</evidence>
<evidence type="ECO:0000313" key="7">
    <source>
        <dbReference type="EMBL" id="PQB04216.1"/>
    </source>
</evidence>
<evidence type="ECO:0000256" key="6">
    <source>
        <dbReference type="ARBA" id="ARBA00023315"/>
    </source>
</evidence>